<gene>
    <name evidence="2" type="ORF">J1N35_041048</name>
</gene>
<dbReference type="EMBL" id="JAIQCV010000012">
    <property type="protein sequence ID" value="KAH1039305.1"/>
    <property type="molecule type" value="Genomic_DNA"/>
</dbReference>
<evidence type="ECO:0000313" key="3">
    <source>
        <dbReference type="Proteomes" id="UP000828251"/>
    </source>
</evidence>
<proteinExistence type="predicted"/>
<protein>
    <submittedName>
        <fullName evidence="2">Uncharacterized protein</fullName>
    </submittedName>
</protein>
<evidence type="ECO:0000256" key="1">
    <source>
        <dbReference type="SAM" id="MobiDB-lite"/>
    </source>
</evidence>
<dbReference type="AlphaFoldDB" id="A0A9D3UF46"/>
<feature type="region of interest" description="Disordered" evidence="1">
    <location>
        <begin position="1"/>
        <end position="57"/>
    </location>
</feature>
<keyword evidence="3" id="KW-1185">Reference proteome</keyword>
<comment type="caution">
    <text evidence="2">The sequence shown here is derived from an EMBL/GenBank/DDBJ whole genome shotgun (WGS) entry which is preliminary data.</text>
</comment>
<organism evidence="2 3">
    <name type="scientific">Gossypium stocksii</name>
    <dbReference type="NCBI Taxonomy" id="47602"/>
    <lineage>
        <taxon>Eukaryota</taxon>
        <taxon>Viridiplantae</taxon>
        <taxon>Streptophyta</taxon>
        <taxon>Embryophyta</taxon>
        <taxon>Tracheophyta</taxon>
        <taxon>Spermatophyta</taxon>
        <taxon>Magnoliopsida</taxon>
        <taxon>eudicotyledons</taxon>
        <taxon>Gunneridae</taxon>
        <taxon>Pentapetalae</taxon>
        <taxon>rosids</taxon>
        <taxon>malvids</taxon>
        <taxon>Malvales</taxon>
        <taxon>Malvaceae</taxon>
        <taxon>Malvoideae</taxon>
        <taxon>Gossypium</taxon>
    </lineage>
</organism>
<feature type="compositionally biased region" description="Basic and acidic residues" evidence="1">
    <location>
        <begin position="1"/>
        <end position="14"/>
    </location>
</feature>
<reference evidence="2 3" key="1">
    <citation type="journal article" date="2021" name="Plant Biotechnol. J.">
        <title>Multi-omics assisted identification of the key and species-specific regulatory components of drought-tolerant mechanisms in Gossypium stocksii.</title>
        <authorList>
            <person name="Yu D."/>
            <person name="Ke L."/>
            <person name="Zhang D."/>
            <person name="Wu Y."/>
            <person name="Sun Y."/>
            <person name="Mei J."/>
            <person name="Sun J."/>
            <person name="Sun Y."/>
        </authorList>
    </citation>
    <scope>NUCLEOTIDE SEQUENCE [LARGE SCALE GENOMIC DNA]</scope>
    <source>
        <strain evidence="3">cv. E1</strain>
        <tissue evidence="2">Leaf</tissue>
    </source>
</reference>
<sequence length="70" mass="8027">MIHMRMIEGRHRFDPPQYKLVQSDGQNDPENISDDVPPPRKDPPPPPPLSHCPTAATLTDISERLIRFEQ</sequence>
<dbReference type="Proteomes" id="UP000828251">
    <property type="component" value="Unassembled WGS sequence"/>
</dbReference>
<accession>A0A9D3UF46</accession>
<name>A0A9D3UF46_9ROSI</name>
<evidence type="ECO:0000313" key="2">
    <source>
        <dbReference type="EMBL" id="KAH1039305.1"/>
    </source>
</evidence>